<dbReference type="PROSITE" id="PS50110">
    <property type="entry name" value="RESPONSE_REGULATORY"/>
    <property type="match status" value="1"/>
</dbReference>
<dbReference type="SUPFAM" id="SSF52172">
    <property type="entry name" value="CheY-like"/>
    <property type="match status" value="1"/>
</dbReference>
<gene>
    <name evidence="6" type="ORF">PI93_012745</name>
</gene>
<dbReference type="InterPro" id="IPR011006">
    <property type="entry name" value="CheY-like_superfamily"/>
</dbReference>
<keyword evidence="2" id="KW-0238">DNA-binding</keyword>
<dbReference type="CDD" id="cd17535">
    <property type="entry name" value="REC_NarL-like"/>
    <property type="match status" value="1"/>
</dbReference>
<evidence type="ECO:0000313" key="7">
    <source>
        <dbReference type="Proteomes" id="UP000035080"/>
    </source>
</evidence>
<organism evidence="6 7">
    <name type="scientific">Pandoraea fibrosis</name>
    <dbReference type="NCBI Taxonomy" id="1891094"/>
    <lineage>
        <taxon>Bacteria</taxon>
        <taxon>Pseudomonadati</taxon>
        <taxon>Pseudomonadota</taxon>
        <taxon>Betaproteobacteria</taxon>
        <taxon>Burkholderiales</taxon>
        <taxon>Burkholderiaceae</taxon>
        <taxon>Pandoraea</taxon>
    </lineage>
</organism>
<feature type="domain" description="HTH luxR-type" evidence="4">
    <location>
        <begin position="166"/>
        <end position="232"/>
    </location>
</feature>
<evidence type="ECO:0000256" key="2">
    <source>
        <dbReference type="ARBA" id="ARBA00023125"/>
    </source>
</evidence>
<evidence type="ECO:0000259" key="4">
    <source>
        <dbReference type="PROSITE" id="PS50043"/>
    </source>
</evidence>
<evidence type="ECO:0000256" key="1">
    <source>
        <dbReference type="ARBA" id="ARBA00022553"/>
    </source>
</evidence>
<evidence type="ECO:0000313" key="6">
    <source>
        <dbReference type="EMBL" id="QHF13413.1"/>
    </source>
</evidence>
<dbReference type="SMART" id="SM00448">
    <property type="entry name" value="REC"/>
    <property type="match status" value="1"/>
</dbReference>
<dbReference type="RefSeq" id="WP_158453269.1">
    <property type="nucleotide sequence ID" value="NZ_CP047385.1"/>
</dbReference>
<accession>A0ABX6HRX2</accession>
<dbReference type="Gene3D" id="3.40.50.2300">
    <property type="match status" value="1"/>
</dbReference>
<sequence length="235" mass="26120">MPHGFVIRRATAIRFSQGREKEMRVILADDHSVVRYGMRAVIESNDMGRVVGEAESVEGLIRVLRETPCDVVVADLSMPSSSECDGLVLVERLRRLFPGIPVVVFTEIRNHGVVNMLIARGVAGIVDKSGSLHDLVLALRAVSRDQRFISPEIRSLLRDAEIPDSQLGRDVELTRSEFEVVRLYANDGLTISEIAKRLNRSPKTVSKHKRSAQHKLGLLTNQQLISFYRGNAGVA</sequence>
<dbReference type="InterPro" id="IPR036388">
    <property type="entry name" value="WH-like_DNA-bd_sf"/>
</dbReference>
<proteinExistence type="predicted"/>
<dbReference type="Pfam" id="PF00196">
    <property type="entry name" value="GerE"/>
    <property type="match status" value="1"/>
</dbReference>
<dbReference type="Pfam" id="PF00072">
    <property type="entry name" value="Response_reg"/>
    <property type="match status" value="1"/>
</dbReference>
<dbReference type="PANTHER" id="PTHR43214:SF17">
    <property type="entry name" value="TRANSCRIPTIONAL REGULATORY PROTEIN RCSB"/>
    <property type="match status" value="1"/>
</dbReference>
<keyword evidence="1 3" id="KW-0597">Phosphoprotein</keyword>
<dbReference type="Proteomes" id="UP000035080">
    <property type="component" value="Chromosome"/>
</dbReference>
<feature type="domain" description="Response regulatory" evidence="5">
    <location>
        <begin position="24"/>
        <end position="143"/>
    </location>
</feature>
<evidence type="ECO:0000259" key="5">
    <source>
        <dbReference type="PROSITE" id="PS50110"/>
    </source>
</evidence>
<dbReference type="PANTHER" id="PTHR43214">
    <property type="entry name" value="TWO-COMPONENT RESPONSE REGULATOR"/>
    <property type="match status" value="1"/>
</dbReference>
<dbReference type="SMART" id="SM00421">
    <property type="entry name" value="HTH_LUXR"/>
    <property type="match status" value="1"/>
</dbReference>
<name>A0ABX6HRX2_9BURK</name>
<dbReference type="PROSITE" id="PS50043">
    <property type="entry name" value="HTH_LUXR_2"/>
    <property type="match status" value="1"/>
</dbReference>
<evidence type="ECO:0000256" key="3">
    <source>
        <dbReference type="PROSITE-ProRule" id="PRU00169"/>
    </source>
</evidence>
<dbReference type="InterPro" id="IPR016032">
    <property type="entry name" value="Sig_transdc_resp-reg_C-effctor"/>
</dbReference>
<dbReference type="InterPro" id="IPR001789">
    <property type="entry name" value="Sig_transdc_resp-reg_receiver"/>
</dbReference>
<dbReference type="Gene3D" id="1.10.10.10">
    <property type="entry name" value="Winged helix-like DNA-binding domain superfamily/Winged helix DNA-binding domain"/>
    <property type="match status" value="1"/>
</dbReference>
<reference evidence="6 7" key="1">
    <citation type="journal article" date="2015" name="Genome Announc.">
        <title>Genome Sequences of Two Pandoraea pnomenusa Isolates Recovered 11 Months Apart from a Cystic Fibrosis Patient.</title>
        <authorList>
            <person name="Ee R."/>
            <person name="Ambrose M."/>
            <person name="Lazenby J."/>
            <person name="Williams P."/>
            <person name="Chan K.G."/>
            <person name="Roddam L."/>
        </authorList>
    </citation>
    <scope>NUCLEOTIDE SEQUENCE [LARGE SCALE GENOMIC DNA]</scope>
    <source>
        <strain evidence="6 7">6399</strain>
    </source>
</reference>
<protein>
    <submittedName>
        <fullName evidence="6">Response regulator</fullName>
    </submittedName>
</protein>
<dbReference type="EMBL" id="CP047385">
    <property type="protein sequence ID" value="QHF13413.1"/>
    <property type="molecule type" value="Genomic_DNA"/>
</dbReference>
<dbReference type="InterPro" id="IPR039420">
    <property type="entry name" value="WalR-like"/>
</dbReference>
<feature type="modified residue" description="4-aspartylphosphate" evidence="3">
    <location>
        <position position="75"/>
    </location>
</feature>
<dbReference type="CDD" id="cd06170">
    <property type="entry name" value="LuxR_C_like"/>
    <property type="match status" value="1"/>
</dbReference>
<dbReference type="SUPFAM" id="SSF46894">
    <property type="entry name" value="C-terminal effector domain of the bipartite response regulators"/>
    <property type="match status" value="1"/>
</dbReference>
<dbReference type="InterPro" id="IPR058245">
    <property type="entry name" value="NreC/VraR/RcsB-like_REC"/>
</dbReference>
<keyword evidence="7" id="KW-1185">Reference proteome</keyword>
<dbReference type="InterPro" id="IPR000792">
    <property type="entry name" value="Tscrpt_reg_LuxR_C"/>
</dbReference>